<feature type="region of interest" description="Disordered" evidence="1">
    <location>
        <begin position="1"/>
        <end position="20"/>
    </location>
</feature>
<keyword evidence="3" id="KW-1185">Reference proteome</keyword>
<evidence type="ECO:0000256" key="1">
    <source>
        <dbReference type="SAM" id="MobiDB-lite"/>
    </source>
</evidence>
<name>A0A7W7IMU4_9CAUL</name>
<dbReference type="RefSeq" id="WP_184267152.1">
    <property type="nucleotide sequence ID" value="NZ_JACHKY010000001.1"/>
</dbReference>
<evidence type="ECO:0000313" key="2">
    <source>
        <dbReference type="EMBL" id="MBB4797023.1"/>
    </source>
</evidence>
<organism evidence="2 3">
    <name type="scientific">Brevundimonas bullata</name>
    <dbReference type="NCBI Taxonomy" id="13160"/>
    <lineage>
        <taxon>Bacteria</taxon>
        <taxon>Pseudomonadati</taxon>
        <taxon>Pseudomonadota</taxon>
        <taxon>Alphaproteobacteria</taxon>
        <taxon>Caulobacterales</taxon>
        <taxon>Caulobacteraceae</taxon>
        <taxon>Brevundimonas</taxon>
    </lineage>
</organism>
<protein>
    <submittedName>
        <fullName evidence="2">Uncharacterized protein</fullName>
    </submittedName>
</protein>
<gene>
    <name evidence="2" type="ORF">HNP32_000737</name>
</gene>
<reference evidence="2 3" key="1">
    <citation type="submission" date="2020-08" db="EMBL/GenBank/DDBJ databases">
        <title>Functional genomics of gut bacteria from endangered species of beetles.</title>
        <authorList>
            <person name="Carlos-Shanley C."/>
        </authorList>
    </citation>
    <scope>NUCLEOTIDE SEQUENCE [LARGE SCALE GENOMIC DNA]</scope>
    <source>
        <strain evidence="2 3">S00123</strain>
    </source>
</reference>
<sequence length="49" mass="5565">MSRRALLNQSLNRAAPPRAPSSVWRMTQTVLTLYLGCTPRDPADRSRPR</sequence>
<dbReference type="EMBL" id="JACHKY010000001">
    <property type="protein sequence ID" value="MBB4797023.1"/>
    <property type="molecule type" value="Genomic_DNA"/>
</dbReference>
<dbReference type="AlphaFoldDB" id="A0A7W7IMU4"/>
<accession>A0A7W7IMU4</accession>
<comment type="caution">
    <text evidence="2">The sequence shown here is derived from an EMBL/GenBank/DDBJ whole genome shotgun (WGS) entry which is preliminary data.</text>
</comment>
<proteinExistence type="predicted"/>
<dbReference type="Proteomes" id="UP000539957">
    <property type="component" value="Unassembled WGS sequence"/>
</dbReference>
<evidence type="ECO:0000313" key="3">
    <source>
        <dbReference type="Proteomes" id="UP000539957"/>
    </source>
</evidence>